<protein>
    <submittedName>
        <fullName evidence="1">Uncharacterized protein</fullName>
    </submittedName>
</protein>
<accession>A0A941FQ41</accession>
<reference evidence="1" key="1">
    <citation type="submission" date="2021-04" db="EMBL/GenBank/DDBJ databases">
        <title>Whole genome sequencing of Enterococci isolates from hospitalized patients.</title>
        <authorList>
            <person name="Ogoti B.M."/>
            <person name="Onyambu F.G."/>
        </authorList>
    </citation>
    <scope>NUCLEOTIDE SEQUENCE</scope>
    <source>
        <strain evidence="1">242</strain>
    </source>
</reference>
<gene>
    <name evidence="1" type="ORF">KEH51_09105</name>
</gene>
<dbReference type="AlphaFoldDB" id="A0A941FQ41"/>
<dbReference type="Proteomes" id="UP000680045">
    <property type="component" value="Unassembled WGS sequence"/>
</dbReference>
<name>A0A941FQ41_9BACI</name>
<evidence type="ECO:0000313" key="1">
    <source>
        <dbReference type="EMBL" id="MBR8644616.1"/>
    </source>
</evidence>
<organism evidence="1 2">
    <name type="scientific">Peribacillus frigoritolerans</name>
    <dbReference type="NCBI Taxonomy" id="450367"/>
    <lineage>
        <taxon>Bacteria</taxon>
        <taxon>Bacillati</taxon>
        <taxon>Bacillota</taxon>
        <taxon>Bacilli</taxon>
        <taxon>Bacillales</taxon>
        <taxon>Bacillaceae</taxon>
        <taxon>Peribacillus</taxon>
    </lineage>
</organism>
<comment type="caution">
    <text evidence="1">The sequence shown here is derived from an EMBL/GenBank/DDBJ whole genome shotgun (WGS) entry which is preliminary data.</text>
</comment>
<proteinExistence type="predicted"/>
<dbReference type="EMBL" id="JAGTPW010000012">
    <property type="protein sequence ID" value="MBR8644616.1"/>
    <property type="molecule type" value="Genomic_DNA"/>
</dbReference>
<sequence>MKYKVLSNLEHKLLNARKHDKNTVIVLSIKKSGVFLKSAGEKVEPIFSKAEVAGEDDEYVMILLRLKISKTACLKLVMI</sequence>
<evidence type="ECO:0000313" key="2">
    <source>
        <dbReference type="Proteomes" id="UP000680045"/>
    </source>
</evidence>